<dbReference type="EMBL" id="VBAI01000272">
    <property type="protein sequence ID" value="TMJ07334.1"/>
    <property type="molecule type" value="Genomic_DNA"/>
</dbReference>
<proteinExistence type="predicted"/>
<dbReference type="AlphaFoldDB" id="A0A537LH38"/>
<dbReference type="SUPFAM" id="SSF53850">
    <property type="entry name" value="Periplasmic binding protein-like II"/>
    <property type="match status" value="1"/>
</dbReference>
<reference evidence="1 2" key="1">
    <citation type="journal article" date="2019" name="Nat. Microbiol.">
        <title>Mediterranean grassland soil C-N compound turnover is dependent on rainfall and depth, and is mediated by genomically divergent microorganisms.</title>
        <authorList>
            <person name="Diamond S."/>
            <person name="Andeer P.F."/>
            <person name="Li Z."/>
            <person name="Crits-Christoph A."/>
            <person name="Burstein D."/>
            <person name="Anantharaman K."/>
            <person name="Lane K.R."/>
            <person name="Thomas B.C."/>
            <person name="Pan C."/>
            <person name="Northen T.R."/>
            <person name="Banfield J.F."/>
        </authorList>
    </citation>
    <scope>NUCLEOTIDE SEQUENCE [LARGE SCALE GENOMIC DNA]</scope>
    <source>
        <strain evidence="1">NP_1</strain>
    </source>
</reference>
<feature type="non-terminal residue" evidence="1">
    <location>
        <position position="80"/>
    </location>
</feature>
<name>A0A537LH38_9BACT</name>
<evidence type="ECO:0000313" key="1">
    <source>
        <dbReference type="EMBL" id="TMJ07334.1"/>
    </source>
</evidence>
<sequence length="80" mass="8287">MGGKLEIFSWWTAGGEAEGLSGMFSVYKKLYPGVEIVNATVAGGAGTNAKAVLATRLTGGDPPDSFQVHAGLEVQKYDPA</sequence>
<protein>
    <submittedName>
        <fullName evidence="1">Carbohydrate ABC transporter substrate-binding protein</fullName>
    </submittedName>
</protein>
<dbReference type="Gene3D" id="3.40.190.10">
    <property type="entry name" value="Periplasmic binding protein-like II"/>
    <property type="match status" value="1"/>
</dbReference>
<dbReference type="Proteomes" id="UP000315217">
    <property type="component" value="Unassembled WGS sequence"/>
</dbReference>
<comment type="caution">
    <text evidence="1">The sequence shown here is derived from an EMBL/GenBank/DDBJ whole genome shotgun (WGS) entry which is preliminary data.</text>
</comment>
<evidence type="ECO:0000313" key="2">
    <source>
        <dbReference type="Proteomes" id="UP000315217"/>
    </source>
</evidence>
<organism evidence="1 2">
    <name type="scientific">Candidatus Segetimicrobium genomatis</name>
    <dbReference type="NCBI Taxonomy" id="2569760"/>
    <lineage>
        <taxon>Bacteria</taxon>
        <taxon>Bacillati</taxon>
        <taxon>Candidatus Sysuimicrobiota</taxon>
        <taxon>Candidatus Sysuimicrobiia</taxon>
        <taxon>Candidatus Sysuimicrobiales</taxon>
        <taxon>Candidatus Segetimicrobiaceae</taxon>
        <taxon>Candidatus Segetimicrobium</taxon>
    </lineage>
</organism>
<accession>A0A537LH38</accession>
<gene>
    <name evidence="1" type="ORF">E6G98_13635</name>
</gene>